<gene>
    <name evidence="2" type="ORF">RDWZM_000149</name>
</gene>
<keyword evidence="3" id="KW-1185">Reference proteome</keyword>
<feature type="signal peptide" evidence="1">
    <location>
        <begin position="1"/>
        <end position="25"/>
    </location>
</feature>
<accession>A0A9Q0RPA4</accession>
<name>A0A9Q0RPA4_BLOTA</name>
<dbReference type="OMA" id="MPHRRNA"/>
<feature type="chain" id="PRO_5040316109" evidence="1">
    <location>
        <begin position="26"/>
        <end position="192"/>
    </location>
</feature>
<keyword evidence="1" id="KW-0732">Signal</keyword>
<proteinExistence type="predicted"/>
<organism evidence="2 3">
    <name type="scientific">Blomia tropicalis</name>
    <name type="common">Mite</name>
    <dbReference type="NCBI Taxonomy" id="40697"/>
    <lineage>
        <taxon>Eukaryota</taxon>
        <taxon>Metazoa</taxon>
        <taxon>Ecdysozoa</taxon>
        <taxon>Arthropoda</taxon>
        <taxon>Chelicerata</taxon>
        <taxon>Arachnida</taxon>
        <taxon>Acari</taxon>
        <taxon>Acariformes</taxon>
        <taxon>Sarcoptiformes</taxon>
        <taxon>Astigmata</taxon>
        <taxon>Glycyphagoidea</taxon>
        <taxon>Echimyopodidae</taxon>
        <taxon>Blomia</taxon>
    </lineage>
</organism>
<protein>
    <submittedName>
        <fullName evidence="2">Uncharacterized protein</fullName>
    </submittedName>
</protein>
<evidence type="ECO:0000313" key="3">
    <source>
        <dbReference type="Proteomes" id="UP001142055"/>
    </source>
</evidence>
<reference evidence="2" key="1">
    <citation type="submission" date="2022-12" db="EMBL/GenBank/DDBJ databases">
        <title>Genome assemblies of Blomia tropicalis.</title>
        <authorList>
            <person name="Cui Y."/>
        </authorList>
    </citation>
    <scope>NUCLEOTIDE SEQUENCE</scope>
    <source>
        <tissue evidence="2">Adult mites</tissue>
    </source>
</reference>
<sequence length="192" mass="21755">MHKQSPFTILLVVIVLSNQLPSSDTVVIDEESDLPLKRINAGHSMQIGIPLEEQLERIRSMPHRRNALIRSLGATSLTQRAGRNLILRVLLTIGYQSDLTECTAQVLCEQVCNDEINKNAKNYFDTYPTDDFFVTYVLGAMEKGRELGSTYQCATCRAHYPGCKSEPLRKQVSTKYHYLMEVTNYVLDKIPS</sequence>
<evidence type="ECO:0000313" key="2">
    <source>
        <dbReference type="EMBL" id="KAJ6221604.1"/>
    </source>
</evidence>
<dbReference type="OrthoDB" id="6479426at2759"/>
<dbReference type="AlphaFoldDB" id="A0A9Q0RPA4"/>
<comment type="caution">
    <text evidence="2">The sequence shown here is derived from an EMBL/GenBank/DDBJ whole genome shotgun (WGS) entry which is preliminary data.</text>
</comment>
<dbReference type="EMBL" id="JAPWDV010000001">
    <property type="protein sequence ID" value="KAJ6221604.1"/>
    <property type="molecule type" value="Genomic_DNA"/>
</dbReference>
<dbReference type="Proteomes" id="UP001142055">
    <property type="component" value="Chromosome 1"/>
</dbReference>
<evidence type="ECO:0000256" key="1">
    <source>
        <dbReference type="SAM" id="SignalP"/>
    </source>
</evidence>